<evidence type="ECO:0000313" key="9">
    <source>
        <dbReference type="Proteomes" id="UP000694700"/>
    </source>
</evidence>
<accession>A0A8C1YSJ2</accession>
<dbReference type="PANTHER" id="PTHR14401">
    <property type="entry name" value="CENTROMERE PROTEIN K"/>
    <property type="match status" value="1"/>
</dbReference>
<keyword evidence="7" id="KW-0137">Centromere</keyword>
<protein>
    <submittedName>
        <fullName evidence="8">Centromere protein K</fullName>
    </submittedName>
</protein>
<dbReference type="AlphaFoldDB" id="A0A8C1YSJ2"/>
<evidence type="ECO:0000256" key="7">
    <source>
        <dbReference type="ARBA" id="ARBA00023328"/>
    </source>
</evidence>
<keyword evidence="4" id="KW-0158">Chromosome</keyword>
<name>A0A8C1YSJ2_CYPCA</name>
<reference evidence="8" key="1">
    <citation type="submission" date="2025-08" db="UniProtKB">
        <authorList>
            <consortium name="Ensembl"/>
        </authorList>
    </citation>
    <scope>IDENTIFICATION</scope>
</reference>
<comment type="subcellular location">
    <subcellularLocation>
        <location evidence="2">Chromosome</location>
        <location evidence="2">Centromere</location>
    </subcellularLocation>
    <subcellularLocation>
        <location evidence="1">Nucleus</location>
    </subcellularLocation>
</comment>
<evidence type="ECO:0000313" key="8">
    <source>
        <dbReference type="Ensembl" id="ENSCCRP00015027334.1"/>
    </source>
</evidence>
<dbReference type="Proteomes" id="UP000694700">
    <property type="component" value="Unplaced"/>
</dbReference>
<evidence type="ECO:0000256" key="2">
    <source>
        <dbReference type="ARBA" id="ARBA00004584"/>
    </source>
</evidence>
<proteinExistence type="inferred from homology"/>
<keyword evidence="6" id="KW-0539">Nucleus</keyword>
<keyword evidence="5" id="KW-0175">Coiled coil</keyword>
<evidence type="ECO:0000256" key="4">
    <source>
        <dbReference type="ARBA" id="ARBA00022454"/>
    </source>
</evidence>
<evidence type="ECO:0000256" key="6">
    <source>
        <dbReference type="ARBA" id="ARBA00023242"/>
    </source>
</evidence>
<sequence>MEQDIQCSRSSEGKAVLLERCEEQFGLLQKLQNEIILAETEANDDQSNEAVNRLIAITSELEQWHEMEPKLLTNSPEVLLAVGKEELQRLNSQLKMVLSCSQAKLDAQKKILKREQTWQAEKKEALNAVCEKITRLQRENQKSEHRLLQDLKRKINNLKDYHGSLMEMLSDMLAEHFPLPDPQGNSTKKKRAAAYDAEIDLISLSEIIERLTNKTLETPHDPYVTTDDTFWPPYTEMLLRNEDDIRFVMPGADPCWSLRKYINFVLWFAGSAFTVDEAESSPGSSHVVAASLLAVPSSNWLAVLHSRLQCVTLCDILWRTVS</sequence>
<dbReference type="PANTHER" id="PTHR14401:SF6">
    <property type="entry name" value="CENTROMERE PROTEIN K"/>
    <property type="match status" value="1"/>
</dbReference>
<comment type="similarity">
    <text evidence="3">Belongs to the CENP-K/MCM22 family.</text>
</comment>
<evidence type="ECO:0000256" key="5">
    <source>
        <dbReference type="ARBA" id="ARBA00023054"/>
    </source>
</evidence>
<evidence type="ECO:0000256" key="3">
    <source>
        <dbReference type="ARBA" id="ARBA00005795"/>
    </source>
</evidence>
<organism evidence="8 9">
    <name type="scientific">Cyprinus carpio</name>
    <name type="common">Common carp</name>
    <dbReference type="NCBI Taxonomy" id="7962"/>
    <lineage>
        <taxon>Eukaryota</taxon>
        <taxon>Metazoa</taxon>
        <taxon>Chordata</taxon>
        <taxon>Craniata</taxon>
        <taxon>Vertebrata</taxon>
        <taxon>Euteleostomi</taxon>
        <taxon>Actinopterygii</taxon>
        <taxon>Neopterygii</taxon>
        <taxon>Teleostei</taxon>
        <taxon>Ostariophysi</taxon>
        <taxon>Cypriniformes</taxon>
        <taxon>Cyprinidae</taxon>
        <taxon>Cyprininae</taxon>
        <taxon>Cyprinus</taxon>
    </lineage>
</organism>
<dbReference type="GO" id="GO:0000070">
    <property type="term" value="P:mitotic sister chromatid segregation"/>
    <property type="evidence" value="ECO:0007669"/>
    <property type="project" value="TreeGrafter"/>
</dbReference>
<dbReference type="GO" id="GO:0051382">
    <property type="term" value="P:kinetochore assembly"/>
    <property type="evidence" value="ECO:0007669"/>
    <property type="project" value="InterPro"/>
</dbReference>
<evidence type="ECO:0000256" key="1">
    <source>
        <dbReference type="ARBA" id="ARBA00004123"/>
    </source>
</evidence>
<dbReference type="Ensembl" id="ENSCCRT00015028296.1">
    <property type="protein sequence ID" value="ENSCCRP00015027334.1"/>
    <property type="gene ID" value="ENSCCRG00015011535.1"/>
</dbReference>
<dbReference type="GO" id="GO:0005634">
    <property type="term" value="C:nucleus"/>
    <property type="evidence" value="ECO:0007669"/>
    <property type="project" value="UniProtKB-SubCell"/>
</dbReference>
<dbReference type="GO" id="GO:0000775">
    <property type="term" value="C:chromosome, centromeric region"/>
    <property type="evidence" value="ECO:0007669"/>
    <property type="project" value="UniProtKB-SubCell"/>
</dbReference>
<dbReference type="Pfam" id="PF11802">
    <property type="entry name" value="CENP-K"/>
    <property type="match status" value="1"/>
</dbReference>
<dbReference type="InterPro" id="IPR020993">
    <property type="entry name" value="Centromere_CenpK"/>
</dbReference>